<reference evidence="1" key="1">
    <citation type="submission" date="2023-04" db="EMBL/GenBank/DDBJ databases">
        <title>Ambrosiozyma monospora NBRC 10751.</title>
        <authorList>
            <person name="Ichikawa N."/>
            <person name="Sato H."/>
            <person name="Tonouchi N."/>
        </authorList>
    </citation>
    <scope>NUCLEOTIDE SEQUENCE</scope>
    <source>
        <strain evidence="1">NBRC 10751</strain>
    </source>
</reference>
<organism evidence="1 2">
    <name type="scientific">Ambrosiozyma monospora</name>
    <name type="common">Yeast</name>
    <name type="synonym">Endomycopsis monosporus</name>
    <dbReference type="NCBI Taxonomy" id="43982"/>
    <lineage>
        <taxon>Eukaryota</taxon>
        <taxon>Fungi</taxon>
        <taxon>Dikarya</taxon>
        <taxon>Ascomycota</taxon>
        <taxon>Saccharomycotina</taxon>
        <taxon>Pichiomycetes</taxon>
        <taxon>Pichiales</taxon>
        <taxon>Pichiaceae</taxon>
        <taxon>Ambrosiozyma</taxon>
    </lineage>
</organism>
<sequence length="148" mass="15715">MRLPKVYNPYVSAIIATIGGSLFGFDVSSISAIIGTDQYLKYFGSPDSTLQGGITAAMSGGSLVGSLVSGLLCDRLGRKTTIMSSCVFWMVGSIICCASQNVAMLIVGRVFNGLCVGFTSSQVPVYISEISRKDIRVMLHSESHGVFK</sequence>
<proteinExistence type="predicted"/>
<comment type="caution">
    <text evidence="1">The sequence shown here is derived from an EMBL/GenBank/DDBJ whole genome shotgun (WGS) entry which is preliminary data.</text>
</comment>
<evidence type="ECO:0000313" key="2">
    <source>
        <dbReference type="Proteomes" id="UP001165064"/>
    </source>
</evidence>
<dbReference type="EMBL" id="BSXS01002691">
    <property type="protein sequence ID" value="GME79666.1"/>
    <property type="molecule type" value="Genomic_DNA"/>
</dbReference>
<name>A0ACB5T3W4_AMBMO</name>
<dbReference type="Proteomes" id="UP001165064">
    <property type="component" value="Unassembled WGS sequence"/>
</dbReference>
<protein>
    <submittedName>
        <fullName evidence="1">Unnamed protein product</fullName>
    </submittedName>
</protein>
<accession>A0ACB5T3W4</accession>
<gene>
    <name evidence="1" type="ORF">Amon02_000406600</name>
</gene>
<evidence type="ECO:0000313" key="1">
    <source>
        <dbReference type="EMBL" id="GME79666.1"/>
    </source>
</evidence>
<keyword evidence="2" id="KW-1185">Reference proteome</keyword>